<name>A0A8S1K6K4_PARPR</name>
<keyword evidence="2" id="KW-1185">Reference proteome</keyword>
<dbReference type="EMBL" id="CAJJDM010000009">
    <property type="protein sequence ID" value="CAD8047917.1"/>
    <property type="molecule type" value="Genomic_DNA"/>
</dbReference>
<accession>A0A8S1K6K4</accession>
<protein>
    <submittedName>
        <fullName evidence="1">Uncharacterized protein</fullName>
    </submittedName>
</protein>
<gene>
    <name evidence="1" type="ORF">PPRIM_AZ9-3.1.T0120228</name>
</gene>
<evidence type="ECO:0000313" key="2">
    <source>
        <dbReference type="Proteomes" id="UP000688137"/>
    </source>
</evidence>
<reference evidence="1" key="1">
    <citation type="submission" date="2021-01" db="EMBL/GenBank/DDBJ databases">
        <authorList>
            <consortium name="Genoscope - CEA"/>
            <person name="William W."/>
        </authorList>
    </citation>
    <scope>NUCLEOTIDE SEQUENCE</scope>
</reference>
<proteinExistence type="predicted"/>
<dbReference type="Proteomes" id="UP000688137">
    <property type="component" value="Unassembled WGS sequence"/>
</dbReference>
<comment type="caution">
    <text evidence="1">The sequence shown here is derived from an EMBL/GenBank/DDBJ whole genome shotgun (WGS) entry which is preliminary data.</text>
</comment>
<dbReference type="AlphaFoldDB" id="A0A8S1K6K4"/>
<organism evidence="1 2">
    <name type="scientific">Paramecium primaurelia</name>
    <dbReference type="NCBI Taxonomy" id="5886"/>
    <lineage>
        <taxon>Eukaryota</taxon>
        <taxon>Sar</taxon>
        <taxon>Alveolata</taxon>
        <taxon>Ciliophora</taxon>
        <taxon>Intramacronucleata</taxon>
        <taxon>Oligohymenophorea</taxon>
        <taxon>Peniculida</taxon>
        <taxon>Parameciidae</taxon>
        <taxon>Paramecium</taxon>
    </lineage>
</organism>
<sequence length="114" mass="13541">MIILAIHFKNHFAQRQSYSIYKTILIIQKSKILQIISFRSLLQIIQSILTCRINIKQRTTYNFTSLSLKYQQNQQERASVVSRFRNKVEKKTQDESTLSRTLQSQLIELKSYDI</sequence>
<evidence type="ECO:0000313" key="1">
    <source>
        <dbReference type="EMBL" id="CAD8047917.1"/>
    </source>
</evidence>